<evidence type="ECO:0000256" key="1">
    <source>
        <dbReference type="SAM" id="SignalP"/>
    </source>
</evidence>
<reference evidence="2 3" key="1">
    <citation type="submission" date="2018-06" db="EMBL/GenBank/DDBJ databases">
        <title>Pedobacter endophyticus sp. nov., an endophytic bacterium isolated from a leaf of Triticum aestivum.</title>
        <authorList>
            <person name="Zhang L."/>
        </authorList>
    </citation>
    <scope>NUCLEOTIDE SEQUENCE [LARGE SCALE GENOMIC DNA]</scope>
    <source>
        <strain evidence="2 3">CM134L-2</strain>
    </source>
</reference>
<keyword evidence="1" id="KW-0732">Signal</keyword>
<keyword evidence="2" id="KW-0121">Carboxypeptidase</keyword>
<evidence type="ECO:0000313" key="2">
    <source>
        <dbReference type="EMBL" id="RWU06408.1"/>
    </source>
</evidence>
<name>A0A3S3PTG5_9SPHI</name>
<feature type="signal peptide" evidence="1">
    <location>
        <begin position="1"/>
        <end position="20"/>
    </location>
</feature>
<dbReference type="Gene3D" id="2.60.40.10">
    <property type="entry name" value="Immunoglobulins"/>
    <property type="match status" value="1"/>
</dbReference>
<organism evidence="2 3">
    <name type="scientific">Pedobacter chitinilyticus</name>
    <dbReference type="NCBI Taxonomy" id="2233776"/>
    <lineage>
        <taxon>Bacteria</taxon>
        <taxon>Pseudomonadati</taxon>
        <taxon>Bacteroidota</taxon>
        <taxon>Sphingobacteriia</taxon>
        <taxon>Sphingobacteriales</taxon>
        <taxon>Sphingobacteriaceae</taxon>
        <taxon>Pedobacter</taxon>
    </lineage>
</organism>
<dbReference type="OrthoDB" id="609485at2"/>
<comment type="caution">
    <text evidence="2">The sequence shown here is derived from an EMBL/GenBank/DDBJ whole genome shotgun (WGS) entry which is preliminary data.</text>
</comment>
<evidence type="ECO:0000313" key="3">
    <source>
        <dbReference type="Proteomes" id="UP000284120"/>
    </source>
</evidence>
<dbReference type="InterPro" id="IPR013783">
    <property type="entry name" value="Ig-like_fold"/>
</dbReference>
<keyword evidence="3" id="KW-1185">Reference proteome</keyword>
<dbReference type="SUPFAM" id="SSF49373">
    <property type="entry name" value="Invasin/intimin cell-adhesion fragments"/>
    <property type="match status" value="1"/>
</dbReference>
<dbReference type="AlphaFoldDB" id="A0A3S3PTG5"/>
<proteinExistence type="predicted"/>
<dbReference type="GO" id="GO:0004180">
    <property type="term" value="F:carboxypeptidase activity"/>
    <property type="evidence" value="ECO:0007669"/>
    <property type="project" value="UniProtKB-KW"/>
</dbReference>
<keyword evidence="2" id="KW-0378">Hydrolase</keyword>
<dbReference type="Proteomes" id="UP000284120">
    <property type="component" value="Unassembled WGS sequence"/>
</dbReference>
<sequence>MKAIKVLVLLFCLSTTLAYAQQDTAALNTIINKTKRLNAEQPLEKVYLHFDKPYYAVADTIWFKAYVTTQGTLPSPLSKIVYVEVYNAVDSLVQTVKLPVKNSVAYGNIPLPMNTYKQGNYYIRAYTLWMLNFEAEYFFSKNILIGEAIDKQLLTNISYTNTPTDKAIKTTARIQFKDTSKKPLANKTVNWRLFHNYDVFSSGRGTTDANGYLTVTITSKAGDPIKKGTLVADVSIADKELASASFNIRQNDNGIDFQLFPEGGELIVGIPNQVGFKAVLPSGLGADVKGSIVDEQNNEVGTFASTFAGIGSFFISPEAGKSYKVKYSGKDGLSKTVEVPKAVDGITLQVNNTAVTDVINLRILASNAFFEANKEKLFYLVGQNSNNVAYGAQMNLKNQVITVKIPKQNFPSGIAQLTLFNERSEPVSERLVFVLHNDVMNLALKANLPTYKPRQKVKISLDAKSKGQPVAGDFSVSVTDETKVPSDENNEVTILSSLLLTSDLKGYVEKPNYYFNKTDEKKLGELDKLMLTQGYRRFAYKEILAGRYPKIFLLPEQGISISGTLRDLTGMPIKKGAMRMMVTGKPISAQTITSNVGVFNFKDLVFPDSSQVVISARYNPNYNNLMIMLDGSPTAARGTNVHAADEIENIDTAMASYLSNSQRQYRFMRTLKTVEIKGAGVKRPSHSDHAALSGLSQVPDRLIEGARFEGCNILLECLKTQVPSLTYDFQEQKFFITRDYNAGTRVPVAIFLNGMFIDANGINTVNASDVESVEVFLNDPLGTVDRMYRTRGVLVVNTKKIPKGEKMSKQDFLDMLPKKYEVKYTPQGYSKEREFYSPKYAPNAAVTSNDLRTTIYWNPKLITDEKGNVSFEFNNADGKGNYRVVVEGIDKNGNVGRSVMRYVVK</sequence>
<dbReference type="Gene3D" id="2.60.40.1930">
    <property type="match status" value="1"/>
</dbReference>
<dbReference type="RefSeq" id="WP_113648019.1">
    <property type="nucleotide sequence ID" value="NZ_QMHN01000004.1"/>
</dbReference>
<accession>A0A3S3PTG5</accession>
<protein>
    <submittedName>
        <fullName evidence="2">Carboxypeptidase regulatory-like domain-containing protein</fullName>
    </submittedName>
</protein>
<keyword evidence="2" id="KW-0645">Protease</keyword>
<gene>
    <name evidence="2" type="ORF">DPV69_14060</name>
</gene>
<dbReference type="InterPro" id="IPR008964">
    <property type="entry name" value="Invasin/intimin_cell_adhesion"/>
</dbReference>
<feature type="chain" id="PRO_5018553437" evidence="1">
    <location>
        <begin position="21"/>
        <end position="905"/>
    </location>
</feature>
<dbReference type="EMBL" id="SAYW01000004">
    <property type="protein sequence ID" value="RWU06408.1"/>
    <property type="molecule type" value="Genomic_DNA"/>
</dbReference>